<dbReference type="Proteomes" id="UP001281147">
    <property type="component" value="Unassembled WGS sequence"/>
</dbReference>
<reference evidence="1" key="1">
    <citation type="submission" date="2023-07" db="EMBL/GenBank/DDBJ databases">
        <title>Black Yeasts Isolated from many extreme environments.</title>
        <authorList>
            <person name="Coleine C."/>
            <person name="Stajich J.E."/>
            <person name="Selbmann L."/>
        </authorList>
    </citation>
    <scope>NUCLEOTIDE SEQUENCE</scope>
    <source>
        <strain evidence="1">CCFEE 5714</strain>
    </source>
</reference>
<name>A0ACC3N500_9PEZI</name>
<dbReference type="EMBL" id="JAUTXU010000092">
    <property type="protein sequence ID" value="KAK3709503.1"/>
    <property type="molecule type" value="Genomic_DNA"/>
</dbReference>
<protein>
    <submittedName>
        <fullName evidence="1">Uncharacterized protein</fullName>
    </submittedName>
</protein>
<keyword evidence="2" id="KW-1185">Reference proteome</keyword>
<evidence type="ECO:0000313" key="2">
    <source>
        <dbReference type="Proteomes" id="UP001281147"/>
    </source>
</evidence>
<sequence>MLAINSTTSTKKFTPNLLPCAIKHNGPVKTHPRYWSPAHDDNDAKSTSTAYFRGRKLRGRRLKVPDGYRGVVLEKSQQTVQQQAAQHPDSLLDEDDDGVEEDMQEVKIADPKAQFDEVIVWGHEMVPEDEDVYVKGMVEWIGFAEAMHSYEDNPEATAGKT</sequence>
<organism evidence="1 2">
    <name type="scientific">Vermiconidia calcicola</name>
    <dbReference type="NCBI Taxonomy" id="1690605"/>
    <lineage>
        <taxon>Eukaryota</taxon>
        <taxon>Fungi</taxon>
        <taxon>Dikarya</taxon>
        <taxon>Ascomycota</taxon>
        <taxon>Pezizomycotina</taxon>
        <taxon>Dothideomycetes</taxon>
        <taxon>Dothideomycetidae</taxon>
        <taxon>Mycosphaerellales</taxon>
        <taxon>Extremaceae</taxon>
        <taxon>Vermiconidia</taxon>
    </lineage>
</organism>
<accession>A0ACC3N500</accession>
<proteinExistence type="predicted"/>
<gene>
    <name evidence="1" type="ORF">LTR37_010876</name>
</gene>
<comment type="caution">
    <text evidence="1">The sequence shown here is derived from an EMBL/GenBank/DDBJ whole genome shotgun (WGS) entry which is preliminary data.</text>
</comment>
<evidence type="ECO:0000313" key="1">
    <source>
        <dbReference type="EMBL" id="KAK3709503.1"/>
    </source>
</evidence>